<keyword evidence="6" id="KW-0808">Transferase</keyword>
<dbReference type="Pfam" id="PF00512">
    <property type="entry name" value="HisKA"/>
    <property type="match status" value="1"/>
</dbReference>
<feature type="transmembrane region" description="Helical" evidence="13">
    <location>
        <begin position="385"/>
        <end position="405"/>
    </location>
</feature>
<evidence type="ECO:0000313" key="15">
    <source>
        <dbReference type="EMBL" id="QSE98473.1"/>
    </source>
</evidence>
<evidence type="ECO:0000256" key="9">
    <source>
        <dbReference type="ARBA" id="ARBA00022989"/>
    </source>
</evidence>
<dbReference type="InterPro" id="IPR003594">
    <property type="entry name" value="HATPase_dom"/>
</dbReference>
<dbReference type="RefSeq" id="WP_205722987.1">
    <property type="nucleotide sequence ID" value="NZ_CP070608.1"/>
</dbReference>
<dbReference type="GO" id="GO:0016020">
    <property type="term" value="C:membrane"/>
    <property type="evidence" value="ECO:0007669"/>
    <property type="project" value="UniProtKB-SubCell"/>
</dbReference>
<keyword evidence="10" id="KW-0902">Two-component regulatory system</keyword>
<keyword evidence="7 13" id="KW-0812">Transmembrane</keyword>
<feature type="transmembrane region" description="Helical" evidence="13">
    <location>
        <begin position="112"/>
        <end position="132"/>
    </location>
</feature>
<dbReference type="InterPro" id="IPR050736">
    <property type="entry name" value="Sensor_HK_Regulatory"/>
</dbReference>
<dbReference type="SUPFAM" id="SSF55874">
    <property type="entry name" value="ATPase domain of HSP90 chaperone/DNA topoisomerase II/histidine kinase"/>
    <property type="match status" value="1"/>
</dbReference>
<dbReference type="SMART" id="SM00388">
    <property type="entry name" value="HisKA"/>
    <property type="match status" value="1"/>
</dbReference>
<feature type="transmembrane region" description="Helical" evidence="13">
    <location>
        <begin position="67"/>
        <end position="85"/>
    </location>
</feature>
<dbReference type="Gene3D" id="1.20.1730.10">
    <property type="entry name" value="Sodium/glucose cotransporter"/>
    <property type="match status" value="1"/>
</dbReference>
<dbReference type="CDD" id="cd10322">
    <property type="entry name" value="SLC5sbd"/>
    <property type="match status" value="1"/>
</dbReference>
<dbReference type="SMART" id="SM00387">
    <property type="entry name" value="HATPase_c"/>
    <property type="match status" value="1"/>
</dbReference>
<feature type="transmembrane region" description="Helical" evidence="13">
    <location>
        <begin position="162"/>
        <end position="179"/>
    </location>
</feature>
<dbReference type="EMBL" id="CP070608">
    <property type="protein sequence ID" value="QSE98473.1"/>
    <property type="molecule type" value="Genomic_DNA"/>
</dbReference>
<comment type="similarity">
    <text evidence="3">Belongs to the sodium:solute symporter (SSF) (TC 2.A.21) family.</text>
</comment>
<evidence type="ECO:0000256" key="2">
    <source>
        <dbReference type="ARBA" id="ARBA00004141"/>
    </source>
</evidence>
<evidence type="ECO:0000256" key="5">
    <source>
        <dbReference type="ARBA" id="ARBA00022553"/>
    </source>
</evidence>
<dbReference type="FunFam" id="1.10.287.130:FF:000001">
    <property type="entry name" value="Two-component sensor histidine kinase"/>
    <property type="match status" value="1"/>
</dbReference>
<comment type="catalytic activity">
    <reaction evidence="1">
        <text>ATP + protein L-histidine = ADP + protein N-phospho-L-histidine.</text>
        <dbReference type="EC" id="2.7.13.3"/>
    </reaction>
</comment>
<keyword evidence="11 13" id="KW-0472">Membrane</keyword>
<evidence type="ECO:0000256" key="4">
    <source>
        <dbReference type="ARBA" id="ARBA00012438"/>
    </source>
</evidence>
<dbReference type="InterPro" id="IPR036097">
    <property type="entry name" value="HisK_dim/P_sf"/>
</dbReference>
<evidence type="ECO:0000259" key="14">
    <source>
        <dbReference type="PROSITE" id="PS50109"/>
    </source>
</evidence>
<feature type="transmembrane region" description="Helical" evidence="13">
    <location>
        <begin position="191"/>
        <end position="215"/>
    </location>
</feature>
<dbReference type="InterPro" id="IPR003661">
    <property type="entry name" value="HisK_dim/P_dom"/>
</dbReference>
<evidence type="ECO:0000256" key="8">
    <source>
        <dbReference type="ARBA" id="ARBA00022777"/>
    </source>
</evidence>
<protein>
    <recommendedName>
        <fullName evidence="4">histidine kinase</fullName>
        <ecNumber evidence="4">2.7.13.3</ecNumber>
    </recommendedName>
</protein>
<dbReference type="AlphaFoldDB" id="A0A974WH82"/>
<feature type="domain" description="Histidine kinase" evidence="14">
    <location>
        <begin position="684"/>
        <end position="902"/>
    </location>
</feature>
<feature type="transmembrane region" description="Helical" evidence="13">
    <location>
        <begin position="6"/>
        <end position="25"/>
    </location>
</feature>
<keyword evidence="12" id="KW-0175">Coiled coil</keyword>
<feature type="transmembrane region" description="Helical" evidence="13">
    <location>
        <begin position="411"/>
        <end position="434"/>
    </location>
</feature>
<evidence type="ECO:0000256" key="7">
    <source>
        <dbReference type="ARBA" id="ARBA00022692"/>
    </source>
</evidence>
<dbReference type="InterPro" id="IPR001734">
    <property type="entry name" value="Na/solute_symporter"/>
</dbReference>
<keyword evidence="8 15" id="KW-0418">Kinase</keyword>
<dbReference type="InterPro" id="IPR038377">
    <property type="entry name" value="Na/Glc_symporter_sf"/>
</dbReference>
<evidence type="ECO:0000256" key="12">
    <source>
        <dbReference type="SAM" id="Coils"/>
    </source>
</evidence>
<dbReference type="PANTHER" id="PTHR43711:SF1">
    <property type="entry name" value="HISTIDINE KINASE 1"/>
    <property type="match status" value="1"/>
</dbReference>
<dbReference type="EC" id="2.7.13.3" evidence="4"/>
<evidence type="ECO:0000256" key="11">
    <source>
        <dbReference type="ARBA" id="ARBA00023136"/>
    </source>
</evidence>
<feature type="transmembrane region" description="Helical" evidence="13">
    <location>
        <begin position="284"/>
        <end position="303"/>
    </location>
</feature>
<dbReference type="InterPro" id="IPR005467">
    <property type="entry name" value="His_kinase_dom"/>
</dbReference>
<dbReference type="Gene3D" id="1.10.287.130">
    <property type="match status" value="1"/>
</dbReference>
<evidence type="ECO:0000256" key="13">
    <source>
        <dbReference type="SAM" id="Phobius"/>
    </source>
</evidence>
<feature type="transmembrane region" description="Helical" evidence="13">
    <location>
        <begin position="334"/>
        <end position="364"/>
    </location>
</feature>
<evidence type="ECO:0000256" key="6">
    <source>
        <dbReference type="ARBA" id="ARBA00022679"/>
    </source>
</evidence>
<dbReference type="PROSITE" id="PS50283">
    <property type="entry name" value="NA_SOLUT_SYMP_3"/>
    <property type="match status" value="1"/>
</dbReference>
<organism evidence="15 16">
    <name type="scientific">Fulvivirga lutea</name>
    <dbReference type="NCBI Taxonomy" id="2810512"/>
    <lineage>
        <taxon>Bacteria</taxon>
        <taxon>Pseudomonadati</taxon>
        <taxon>Bacteroidota</taxon>
        <taxon>Cytophagia</taxon>
        <taxon>Cytophagales</taxon>
        <taxon>Fulvivirgaceae</taxon>
        <taxon>Fulvivirga</taxon>
    </lineage>
</organism>
<dbReference type="KEGG" id="fuv:JR347_05180"/>
<dbReference type="Gene3D" id="3.30.565.10">
    <property type="entry name" value="Histidine kinase-like ATPase, C-terminal domain"/>
    <property type="match status" value="1"/>
</dbReference>
<dbReference type="GO" id="GO:0000155">
    <property type="term" value="F:phosphorelay sensor kinase activity"/>
    <property type="evidence" value="ECO:0007669"/>
    <property type="project" value="InterPro"/>
</dbReference>
<sequence>MEIKWLVILLSFLYLGLLFGIAYWAERNSESRWVNNPYIYALSMAVYCTAWTYYGSVGRAANQGLDFLTTYIGPLLMAPLMWIVIRKIIRICKVQRITTIADFVSSRYGKNIFIGGLVAFVCAVGVLPYISIQIKAISNSFLILTGDSPGYTSASVAFFNDTAFYITILLAIFTILFGANRVDSNLKNNGLIAAIAFESIFKLAAFIFIGLYVTFGLFNGFGDIFQQSSVLPDIEKLLTIPSDSGYSNWMWLNILSMLAIVLLPRQFHVTVKENRNENHLKKAMWLFPLYLLLINIFVIPIALGGKLIFQNNPVDADTYMLAIPLQMSNTPLALLTYLGGLSAATSMIIVSTTALGVMLSNSILTPLIVKNTELSAPENNNVSQVLLRGRQFLIAAILLLAYIYFKYVSDRFSIVSIGLISFVAVAQFAPAVLLGMYWKNGTRTGAIAGILSGFAIWFYTLVLPTIVSTGLLPEQFIIDGPFGVGYLSPNNFLGVDNLSPITNGFFWSIFINLLTYVAVSLLSKQSSKEINQAEVFVDIFQYSTVYESSIVWKGTAYVQDIKSLLNKFIGEERTNRAFRNFMINNKINSESLRADFRLVNYAEKLLAGVVGSASSRVLISNVVKEDNISMNEVFDILQESRRFISDNKALKEKSDELEIATQQLQIANEELKKLDQLKDEFISTVTHEMRTPLTSIRAMSEIIHDNPDLEDEERSKFLDTVISETKRMDRLISQVLDLEKMESGKLNLELSDIQFEDIISDSLNRLRQVIKEKSIDLDVQIQEQLPMIKGNKDRLMQVVINLISNATKHCPEINGKIIINAQNGDGNLSFIVEDNGPGVSPESRELIFEAFYQAKNQTLKKPEGSGLGLTISKKIIELHRGKIWVENSATGGARFQCLIPLN</sequence>
<dbReference type="PROSITE" id="PS50109">
    <property type="entry name" value="HIS_KIN"/>
    <property type="match status" value="1"/>
</dbReference>
<evidence type="ECO:0000256" key="1">
    <source>
        <dbReference type="ARBA" id="ARBA00000085"/>
    </source>
</evidence>
<feature type="transmembrane region" description="Helical" evidence="13">
    <location>
        <begin position="504"/>
        <end position="522"/>
    </location>
</feature>
<gene>
    <name evidence="15" type="ORF">JR347_05180</name>
</gene>
<dbReference type="InterPro" id="IPR004358">
    <property type="entry name" value="Sig_transdc_His_kin-like_C"/>
</dbReference>
<evidence type="ECO:0000256" key="10">
    <source>
        <dbReference type="ARBA" id="ARBA00023012"/>
    </source>
</evidence>
<feature type="coiled-coil region" evidence="12">
    <location>
        <begin position="647"/>
        <end position="684"/>
    </location>
</feature>
<feature type="transmembrane region" description="Helical" evidence="13">
    <location>
        <begin position="246"/>
        <end position="263"/>
    </location>
</feature>
<dbReference type="SUPFAM" id="SSF47384">
    <property type="entry name" value="Homodimeric domain of signal transducing histidine kinase"/>
    <property type="match status" value="1"/>
</dbReference>
<reference evidence="15" key="1">
    <citation type="submission" date="2021-02" db="EMBL/GenBank/DDBJ databases">
        <title>Fulvivirga sp. S481 isolated from sea water.</title>
        <authorList>
            <person name="Bae S.S."/>
            <person name="Baek K."/>
        </authorList>
    </citation>
    <scope>NUCLEOTIDE SEQUENCE</scope>
    <source>
        <strain evidence="15">S481</strain>
    </source>
</reference>
<dbReference type="PRINTS" id="PR00344">
    <property type="entry name" value="BCTRLSENSOR"/>
</dbReference>
<name>A0A974WH82_9BACT</name>
<keyword evidence="5" id="KW-0597">Phosphoprotein</keyword>
<dbReference type="GO" id="GO:0022857">
    <property type="term" value="F:transmembrane transporter activity"/>
    <property type="evidence" value="ECO:0007669"/>
    <property type="project" value="InterPro"/>
</dbReference>
<dbReference type="InterPro" id="IPR036890">
    <property type="entry name" value="HATPase_C_sf"/>
</dbReference>
<dbReference type="Pfam" id="PF02518">
    <property type="entry name" value="HATPase_c"/>
    <property type="match status" value="1"/>
</dbReference>
<dbReference type="Proteomes" id="UP000662783">
    <property type="component" value="Chromosome"/>
</dbReference>
<proteinExistence type="inferred from homology"/>
<feature type="transmembrane region" description="Helical" evidence="13">
    <location>
        <begin position="446"/>
        <end position="467"/>
    </location>
</feature>
<comment type="subcellular location">
    <subcellularLocation>
        <location evidence="2">Membrane</location>
        <topology evidence="2">Multi-pass membrane protein</topology>
    </subcellularLocation>
</comment>
<accession>A0A974WH82</accession>
<dbReference type="CDD" id="cd00075">
    <property type="entry name" value="HATPase"/>
    <property type="match status" value="1"/>
</dbReference>
<evidence type="ECO:0000256" key="3">
    <source>
        <dbReference type="ARBA" id="ARBA00006434"/>
    </source>
</evidence>
<feature type="transmembrane region" description="Helical" evidence="13">
    <location>
        <begin position="37"/>
        <end position="55"/>
    </location>
</feature>
<dbReference type="PANTHER" id="PTHR43711">
    <property type="entry name" value="TWO-COMPONENT HISTIDINE KINASE"/>
    <property type="match status" value="1"/>
</dbReference>
<dbReference type="FunFam" id="3.30.565.10:FF:000006">
    <property type="entry name" value="Sensor histidine kinase WalK"/>
    <property type="match status" value="1"/>
</dbReference>
<keyword evidence="16" id="KW-1185">Reference proteome</keyword>
<evidence type="ECO:0000313" key="16">
    <source>
        <dbReference type="Proteomes" id="UP000662783"/>
    </source>
</evidence>
<dbReference type="CDD" id="cd00082">
    <property type="entry name" value="HisKA"/>
    <property type="match status" value="1"/>
</dbReference>
<keyword evidence="9 13" id="KW-1133">Transmembrane helix</keyword>